<evidence type="ECO:0000313" key="11">
    <source>
        <dbReference type="EMBL" id="TWT96043.1"/>
    </source>
</evidence>
<evidence type="ECO:0000313" key="12">
    <source>
        <dbReference type="Proteomes" id="UP000317421"/>
    </source>
</evidence>
<evidence type="ECO:0000256" key="1">
    <source>
        <dbReference type="ARBA" id="ARBA00001946"/>
    </source>
</evidence>
<evidence type="ECO:0000256" key="7">
    <source>
        <dbReference type="ARBA" id="ARBA00022827"/>
    </source>
</evidence>
<evidence type="ECO:0000256" key="2">
    <source>
        <dbReference type="ARBA" id="ARBA00011955"/>
    </source>
</evidence>
<name>A0A5C6ACQ3_9BACT</name>
<sequence length="372" mass="40661">MADPQHSRRDFLRGRAALAAAADAVEAVLDAATETAGDAIDRRLGGTASPETIRRGPRTVTLSRRAMACDFELMLADENAVAQGMAALDRVERLEDQLTVYRDDSELVDLNRRAASERVAVEPRLFSLLELCGRIHTDSEGAFDPTSGPLSRVWGFHRREGRMPSDDERRAALGRVGWRHVELDATEQTVRFTHDGVEINVNSIGKGYALDRVAEDLAEREVHDSLMHGGRSTLLARGDDHLREGGGWLAAIRNPLHPQQRLAEFVLRDEALSTSGSGTQFFEHEGRRYGHLIDPRTGWPAEGLYSATVIAPTAAEADALSTAAYLLGVEGTRRLCGRRPGLRALLLAPEEEGVVAVHAINLEDSAWRPASA</sequence>
<keyword evidence="5" id="KW-0808">Transferase</keyword>
<evidence type="ECO:0000256" key="5">
    <source>
        <dbReference type="ARBA" id="ARBA00022679"/>
    </source>
</evidence>
<accession>A0A5C6ACQ3</accession>
<dbReference type="InterPro" id="IPR006311">
    <property type="entry name" value="TAT_signal"/>
</dbReference>
<dbReference type="EMBL" id="SJPR01000004">
    <property type="protein sequence ID" value="TWT96043.1"/>
    <property type="molecule type" value="Genomic_DNA"/>
</dbReference>
<dbReference type="AlphaFoldDB" id="A0A5C6ACQ3"/>
<dbReference type="EC" id="2.7.1.180" evidence="2"/>
<keyword evidence="12" id="KW-1185">Reference proteome</keyword>
<dbReference type="RefSeq" id="WP_146445836.1">
    <property type="nucleotide sequence ID" value="NZ_SJPR01000004.1"/>
</dbReference>
<keyword evidence="7" id="KW-0274">FAD</keyword>
<organism evidence="11 12">
    <name type="scientific">Botrimarina colliarenosi</name>
    <dbReference type="NCBI Taxonomy" id="2528001"/>
    <lineage>
        <taxon>Bacteria</taxon>
        <taxon>Pseudomonadati</taxon>
        <taxon>Planctomycetota</taxon>
        <taxon>Planctomycetia</taxon>
        <taxon>Pirellulales</taxon>
        <taxon>Lacipirellulaceae</taxon>
        <taxon>Botrimarina</taxon>
    </lineage>
</organism>
<dbReference type="InterPro" id="IPR024932">
    <property type="entry name" value="ApbE"/>
</dbReference>
<protein>
    <recommendedName>
        <fullName evidence="3">FAD:protein FMN transferase</fullName>
        <ecNumber evidence="2">2.7.1.180</ecNumber>
    </recommendedName>
    <alternativeName>
        <fullName evidence="9">Flavin transferase</fullName>
    </alternativeName>
</protein>
<keyword evidence="8" id="KW-0460">Magnesium</keyword>
<dbReference type="PANTHER" id="PTHR30040">
    <property type="entry name" value="THIAMINE BIOSYNTHESIS LIPOPROTEIN APBE"/>
    <property type="match status" value="1"/>
</dbReference>
<dbReference type="InterPro" id="IPR003374">
    <property type="entry name" value="ApbE-like_sf"/>
</dbReference>
<evidence type="ECO:0000256" key="8">
    <source>
        <dbReference type="ARBA" id="ARBA00022842"/>
    </source>
</evidence>
<dbReference type="SUPFAM" id="SSF143631">
    <property type="entry name" value="ApbE-like"/>
    <property type="match status" value="1"/>
</dbReference>
<evidence type="ECO:0000256" key="4">
    <source>
        <dbReference type="ARBA" id="ARBA00022630"/>
    </source>
</evidence>
<gene>
    <name evidence="11" type="primary">apbE_2</name>
    <name evidence="11" type="ORF">Pla108_31250</name>
</gene>
<comment type="caution">
    <text evidence="11">The sequence shown here is derived from an EMBL/GenBank/DDBJ whole genome shotgun (WGS) entry which is preliminary data.</text>
</comment>
<evidence type="ECO:0000256" key="6">
    <source>
        <dbReference type="ARBA" id="ARBA00022723"/>
    </source>
</evidence>
<dbReference type="Proteomes" id="UP000317421">
    <property type="component" value="Unassembled WGS sequence"/>
</dbReference>
<reference evidence="11 12" key="1">
    <citation type="submission" date="2019-02" db="EMBL/GenBank/DDBJ databases">
        <title>Deep-cultivation of Planctomycetes and their phenomic and genomic characterization uncovers novel biology.</title>
        <authorList>
            <person name="Wiegand S."/>
            <person name="Jogler M."/>
            <person name="Boedeker C."/>
            <person name="Pinto D."/>
            <person name="Vollmers J."/>
            <person name="Rivas-Marin E."/>
            <person name="Kohn T."/>
            <person name="Peeters S.H."/>
            <person name="Heuer A."/>
            <person name="Rast P."/>
            <person name="Oberbeckmann S."/>
            <person name="Bunk B."/>
            <person name="Jeske O."/>
            <person name="Meyerdierks A."/>
            <person name="Storesund J.E."/>
            <person name="Kallscheuer N."/>
            <person name="Luecker S."/>
            <person name="Lage O.M."/>
            <person name="Pohl T."/>
            <person name="Merkel B.J."/>
            <person name="Hornburger P."/>
            <person name="Mueller R.-W."/>
            <person name="Bruemmer F."/>
            <person name="Labrenz M."/>
            <person name="Spormann A.M."/>
            <person name="Op Den Camp H."/>
            <person name="Overmann J."/>
            <person name="Amann R."/>
            <person name="Jetten M.S.M."/>
            <person name="Mascher T."/>
            <person name="Medema M.H."/>
            <person name="Devos D.P."/>
            <person name="Kaster A.-K."/>
            <person name="Ovreas L."/>
            <person name="Rohde M."/>
            <person name="Galperin M.Y."/>
            <person name="Jogler C."/>
        </authorList>
    </citation>
    <scope>NUCLEOTIDE SEQUENCE [LARGE SCALE GENOMIC DNA]</scope>
    <source>
        <strain evidence="11 12">Pla108</strain>
    </source>
</reference>
<dbReference type="GO" id="GO:0016740">
    <property type="term" value="F:transferase activity"/>
    <property type="evidence" value="ECO:0007669"/>
    <property type="project" value="UniProtKB-KW"/>
</dbReference>
<evidence type="ECO:0000256" key="3">
    <source>
        <dbReference type="ARBA" id="ARBA00016337"/>
    </source>
</evidence>
<proteinExistence type="predicted"/>
<dbReference type="Gene3D" id="3.10.520.10">
    <property type="entry name" value="ApbE-like domains"/>
    <property type="match status" value="1"/>
</dbReference>
<comment type="cofactor">
    <cofactor evidence="1">
        <name>Mg(2+)</name>
        <dbReference type="ChEBI" id="CHEBI:18420"/>
    </cofactor>
</comment>
<comment type="catalytic activity">
    <reaction evidence="10">
        <text>L-threonyl-[protein] + FAD = FMN-L-threonyl-[protein] + AMP + H(+)</text>
        <dbReference type="Rhea" id="RHEA:36847"/>
        <dbReference type="Rhea" id="RHEA-COMP:11060"/>
        <dbReference type="Rhea" id="RHEA-COMP:11061"/>
        <dbReference type="ChEBI" id="CHEBI:15378"/>
        <dbReference type="ChEBI" id="CHEBI:30013"/>
        <dbReference type="ChEBI" id="CHEBI:57692"/>
        <dbReference type="ChEBI" id="CHEBI:74257"/>
        <dbReference type="ChEBI" id="CHEBI:456215"/>
        <dbReference type="EC" id="2.7.1.180"/>
    </reaction>
</comment>
<evidence type="ECO:0000256" key="9">
    <source>
        <dbReference type="ARBA" id="ARBA00031306"/>
    </source>
</evidence>
<dbReference type="PANTHER" id="PTHR30040:SF2">
    <property type="entry name" value="FAD:PROTEIN FMN TRANSFERASE"/>
    <property type="match status" value="1"/>
</dbReference>
<dbReference type="Pfam" id="PF02424">
    <property type="entry name" value="ApbE"/>
    <property type="match status" value="1"/>
</dbReference>
<dbReference type="OrthoDB" id="9778595at2"/>
<keyword evidence="4" id="KW-0285">Flavoprotein</keyword>
<keyword evidence="6" id="KW-0479">Metal-binding</keyword>
<dbReference type="GO" id="GO:0046872">
    <property type="term" value="F:metal ion binding"/>
    <property type="evidence" value="ECO:0007669"/>
    <property type="project" value="UniProtKB-KW"/>
</dbReference>
<dbReference type="PROSITE" id="PS51318">
    <property type="entry name" value="TAT"/>
    <property type="match status" value="1"/>
</dbReference>
<keyword evidence="11" id="KW-0449">Lipoprotein</keyword>
<evidence type="ECO:0000256" key="10">
    <source>
        <dbReference type="ARBA" id="ARBA00048540"/>
    </source>
</evidence>